<dbReference type="Gene3D" id="2.30.30.40">
    <property type="entry name" value="SH3 Domains"/>
    <property type="match status" value="1"/>
</dbReference>
<name>B8G5S2_CHLAD</name>
<dbReference type="Proteomes" id="UP000002508">
    <property type="component" value="Chromosome"/>
</dbReference>
<reference evidence="4" key="1">
    <citation type="submission" date="2008-12" db="EMBL/GenBank/DDBJ databases">
        <title>Complete sequence of Chloroflexus aggregans DSM 9485.</title>
        <authorList>
            <consortium name="US DOE Joint Genome Institute"/>
            <person name="Lucas S."/>
            <person name="Copeland A."/>
            <person name="Lapidus A."/>
            <person name="Glavina del Rio T."/>
            <person name="Dalin E."/>
            <person name="Tice H."/>
            <person name="Pitluck S."/>
            <person name="Foster B."/>
            <person name="Larimer F."/>
            <person name="Land M."/>
            <person name="Hauser L."/>
            <person name="Kyrpides N."/>
            <person name="Mikhailova N."/>
            <person name="Bryant D."/>
            <person name="Richardson P."/>
        </authorList>
    </citation>
    <scope>NUCLEOTIDE SEQUENCE</scope>
    <source>
        <strain evidence="4">DSM 9485</strain>
    </source>
</reference>
<feature type="transmembrane region" description="Helical" evidence="2">
    <location>
        <begin position="67"/>
        <end position="88"/>
    </location>
</feature>
<dbReference type="Pfam" id="PF08239">
    <property type="entry name" value="SH3_3"/>
    <property type="match status" value="1"/>
</dbReference>
<evidence type="ECO:0000313" key="5">
    <source>
        <dbReference type="Proteomes" id="UP000002508"/>
    </source>
</evidence>
<dbReference type="KEGG" id="cag:Cagg_0864"/>
<feature type="compositionally biased region" description="Polar residues" evidence="1">
    <location>
        <begin position="7"/>
        <end position="45"/>
    </location>
</feature>
<accession>B8G5S2</accession>
<protein>
    <recommendedName>
        <fullName evidence="3">SH3b domain-containing protein</fullName>
    </recommendedName>
</protein>
<evidence type="ECO:0000313" key="4">
    <source>
        <dbReference type="EMBL" id="ACL23783.1"/>
    </source>
</evidence>
<dbReference type="InterPro" id="IPR003646">
    <property type="entry name" value="SH3-like_bac-type"/>
</dbReference>
<gene>
    <name evidence="4" type="ordered locus">Cagg_0864</name>
</gene>
<feature type="region of interest" description="Disordered" evidence="1">
    <location>
        <begin position="1"/>
        <end position="45"/>
    </location>
</feature>
<keyword evidence="2" id="KW-0472">Membrane</keyword>
<evidence type="ECO:0000259" key="3">
    <source>
        <dbReference type="Pfam" id="PF08239"/>
    </source>
</evidence>
<dbReference type="eggNOG" id="COG4991">
    <property type="taxonomic scope" value="Bacteria"/>
</dbReference>
<keyword evidence="5" id="KW-1185">Reference proteome</keyword>
<dbReference type="RefSeq" id="WP_012616149.1">
    <property type="nucleotide sequence ID" value="NC_011831.1"/>
</dbReference>
<feature type="domain" description="SH3b" evidence="3">
    <location>
        <begin position="144"/>
        <end position="199"/>
    </location>
</feature>
<organism evidence="4 5">
    <name type="scientific">Chloroflexus aggregans (strain MD-66 / DSM 9485)</name>
    <dbReference type="NCBI Taxonomy" id="326427"/>
    <lineage>
        <taxon>Bacteria</taxon>
        <taxon>Bacillati</taxon>
        <taxon>Chloroflexota</taxon>
        <taxon>Chloroflexia</taxon>
        <taxon>Chloroflexales</taxon>
        <taxon>Chloroflexineae</taxon>
        <taxon>Chloroflexaceae</taxon>
        <taxon>Chloroflexus</taxon>
    </lineage>
</organism>
<dbReference type="STRING" id="326427.Cagg_0864"/>
<evidence type="ECO:0000256" key="2">
    <source>
        <dbReference type="SAM" id="Phobius"/>
    </source>
</evidence>
<sequence>MADEQGQRPTGSVQRDQPRQGGSSRTERLQATSTASKWRPSRQTGTPTINSANIWQILPRWLQQRGWIYLLILVVLLALFFVIVLWLLRGDRRNAPLGTQLPTAITLPTADAGSLPGNEANTTAQPAPTPAPRFFVVVNTGNQGLFLRPQPNRNDPPITTLPEGTRLEQIGDDVPGSDYVWRPVRTPDGLEGYVAVDFLAPEP</sequence>
<dbReference type="OrthoDB" id="151389at2"/>
<evidence type="ECO:0000256" key="1">
    <source>
        <dbReference type="SAM" id="MobiDB-lite"/>
    </source>
</evidence>
<keyword evidence="2" id="KW-1133">Transmembrane helix</keyword>
<dbReference type="HOGENOM" id="CLU_1325517_0_0_0"/>
<keyword evidence="2" id="KW-0812">Transmembrane</keyword>
<proteinExistence type="predicted"/>
<dbReference type="EMBL" id="CP001337">
    <property type="protein sequence ID" value="ACL23783.1"/>
    <property type="molecule type" value="Genomic_DNA"/>
</dbReference>
<dbReference type="AlphaFoldDB" id="B8G5S2"/>